<gene>
    <name evidence="2" type="ORF">FA13DRAFT_1801098</name>
</gene>
<feature type="compositionally biased region" description="Low complexity" evidence="1">
    <location>
        <begin position="89"/>
        <end position="105"/>
    </location>
</feature>
<sequence>MTDVVVRGNGRGLEKVNPSISDKAKNALVNHLTGGMSEERFWATFAQCLVCKQVTLQKNFAFSHKCGAKAFRKVHPYSRNIPGTPSPPSSGSSRSVDSLLSGSSPAPTETAKFDCDEGYGAFGDLEFLGLLIGDELERSPTASLSFSRDAAAISEGDTAGAGSDGYLADDDDEVRADPESEGVPSELDDSFKLLSLIDIIQNTA</sequence>
<keyword evidence="3" id="KW-1185">Reference proteome</keyword>
<dbReference type="STRING" id="71717.A0A4Y7SEM7"/>
<feature type="region of interest" description="Disordered" evidence="1">
    <location>
        <begin position="155"/>
        <end position="187"/>
    </location>
</feature>
<dbReference type="Proteomes" id="UP000298030">
    <property type="component" value="Unassembled WGS sequence"/>
</dbReference>
<proteinExistence type="predicted"/>
<accession>A0A4Y7SEM7</accession>
<name>A0A4Y7SEM7_COPMI</name>
<dbReference type="AlphaFoldDB" id="A0A4Y7SEM7"/>
<feature type="region of interest" description="Disordered" evidence="1">
    <location>
        <begin position="77"/>
        <end position="111"/>
    </location>
</feature>
<organism evidence="2 3">
    <name type="scientific">Coprinellus micaceus</name>
    <name type="common">Glistening ink-cap mushroom</name>
    <name type="synonym">Coprinus micaceus</name>
    <dbReference type="NCBI Taxonomy" id="71717"/>
    <lineage>
        <taxon>Eukaryota</taxon>
        <taxon>Fungi</taxon>
        <taxon>Dikarya</taxon>
        <taxon>Basidiomycota</taxon>
        <taxon>Agaricomycotina</taxon>
        <taxon>Agaricomycetes</taxon>
        <taxon>Agaricomycetidae</taxon>
        <taxon>Agaricales</taxon>
        <taxon>Agaricineae</taxon>
        <taxon>Psathyrellaceae</taxon>
        <taxon>Coprinellus</taxon>
    </lineage>
</organism>
<evidence type="ECO:0000256" key="1">
    <source>
        <dbReference type="SAM" id="MobiDB-lite"/>
    </source>
</evidence>
<evidence type="ECO:0000313" key="2">
    <source>
        <dbReference type="EMBL" id="TEB20263.1"/>
    </source>
</evidence>
<comment type="caution">
    <text evidence="2">The sequence shown here is derived from an EMBL/GenBank/DDBJ whole genome shotgun (WGS) entry which is preliminary data.</text>
</comment>
<reference evidence="2 3" key="1">
    <citation type="journal article" date="2019" name="Nat. Ecol. Evol.">
        <title>Megaphylogeny resolves global patterns of mushroom evolution.</title>
        <authorList>
            <person name="Varga T."/>
            <person name="Krizsan K."/>
            <person name="Foldi C."/>
            <person name="Dima B."/>
            <person name="Sanchez-Garcia M."/>
            <person name="Sanchez-Ramirez S."/>
            <person name="Szollosi G.J."/>
            <person name="Szarkandi J.G."/>
            <person name="Papp V."/>
            <person name="Albert L."/>
            <person name="Andreopoulos W."/>
            <person name="Angelini C."/>
            <person name="Antonin V."/>
            <person name="Barry K.W."/>
            <person name="Bougher N.L."/>
            <person name="Buchanan P."/>
            <person name="Buyck B."/>
            <person name="Bense V."/>
            <person name="Catcheside P."/>
            <person name="Chovatia M."/>
            <person name="Cooper J."/>
            <person name="Damon W."/>
            <person name="Desjardin D."/>
            <person name="Finy P."/>
            <person name="Geml J."/>
            <person name="Haridas S."/>
            <person name="Hughes K."/>
            <person name="Justo A."/>
            <person name="Karasinski D."/>
            <person name="Kautmanova I."/>
            <person name="Kiss B."/>
            <person name="Kocsube S."/>
            <person name="Kotiranta H."/>
            <person name="LaButti K.M."/>
            <person name="Lechner B.E."/>
            <person name="Liimatainen K."/>
            <person name="Lipzen A."/>
            <person name="Lukacs Z."/>
            <person name="Mihaltcheva S."/>
            <person name="Morgado L.N."/>
            <person name="Niskanen T."/>
            <person name="Noordeloos M.E."/>
            <person name="Ohm R.A."/>
            <person name="Ortiz-Santana B."/>
            <person name="Ovrebo C."/>
            <person name="Racz N."/>
            <person name="Riley R."/>
            <person name="Savchenko A."/>
            <person name="Shiryaev A."/>
            <person name="Soop K."/>
            <person name="Spirin V."/>
            <person name="Szebenyi C."/>
            <person name="Tomsovsky M."/>
            <person name="Tulloss R.E."/>
            <person name="Uehling J."/>
            <person name="Grigoriev I.V."/>
            <person name="Vagvolgyi C."/>
            <person name="Papp T."/>
            <person name="Martin F.M."/>
            <person name="Miettinen O."/>
            <person name="Hibbett D.S."/>
            <person name="Nagy L.G."/>
        </authorList>
    </citation>
    <scope>NUCLEOTIDE SEQUENCE [LARGE SCALE GENOMIC DNA]</scope>
    <source>
        <strain evidence="2 3">FP101781</strain>
    </source>
</reference>
<protein>
    <submittedName>
        <fullName evidence="2">Uncharacterized protein</fullName>
    </submittedName>
</protein>
<evidence type="ECO:0000313" key="3">
    <source>
        <dbReference type="Proteomes" id="UP000298030"/>
    </source>
</evidence>
<dbReference type="EMBL" id="QPFP01000146">
    <property type="protein sequence ID" value="TEB20263.1"/>
    <property type="molecule type" value="Genomic_DNA"/>
</dbReference>